<reference evidence="2 3" key="1">
    <citation type="submission" date="2019-02" db="EMBL/GenBank/DDBJ databases">
        <title>Planctomycetal bacteria perform biofilm scaping via a novel small molecule.</title>
        <authorList>
            <person name="Jeske O."/>
            <person name="Boedeker C."/>
            <person name="Wiegand S."/>
            <person name="Breitling P."/>
            <person name="Kallscheuer N."/>
            <person name="Jogler M."/>
            <person name="Rohde M."/>
            <person name="Petersen J."/>
            <person name="Medema M.H."/>
            <person name="Surup F."/>
            <person name="Jogler C."/>
        </authorList>
    </citation>
    <scope>NUCLEOTIDE SEQUENCE [LARGE SCALE GENOMIC DNA]</scope>
    <source>
        <strain evidence="2 3">Mal15</strain>
    </source>
</reference>
<sequence>MPDAQKTHDIGMPIYKGMWHYRPGWENEVTPLAETVAGDNSTVYRFGLCSHTGTYVETSQHKLANNILLDDFKLTDLVCTCKVLCLASGQPGKEVTLDEFQSAMDQSGLSVNAGDSLLIATGWGMNHAASDYLDACPYFSRRLVEWLCQTRLHLLGVDVPIIDHPITPFGAVKNLFMSNPRLLLIAPLVIDLAVVTSGTYLLVAAPLNIQGVSASLCRPLLIEL</sequence>
<gene>
    <name evidence="2" type="primary">kynB_1</name>
    <name evidence="2" type="ORF">Mal15_37180</name>
</gene>
<keyword evidence="2" id="KW-0378">Hydrolase</keyword>
<dbReference type="Pfam" id="PF04199">
    <property type="entry name" value="Cyclase"/>
    <property type="match status" value="1"/>
</dbReference>
<dbReference type="InterPro" id="IPR007325">
    <property type="entry name" value="KFase/CYL"/>
</dbReference>
<dbReference type="EMBL" id="CP036264">
    <property type="protein sequence ID" value="QEF99652.1"/>
    <property type="molecule type" value="Genomic_DNA"/>
</dbReference>
<organism evidence="2 3">
    <name type="scientific">Stieleria maiorica</name>
    <dbReference type="NCBI Taxonomy" id="2795974"/>
    <lineage>
        <taxon>Bacteria</taxon>
        <taxon>Pseudomonadati</taxon>
        <taxon>Planctomycetota</taxon>
        <taxon>Planctomycetia</taxon>
        <taxon>Pirellulales</taxon>
        <taxon>Pirellulaceae</taxon>
        <taxon>Stieleria</taxon>
    </lineage>
</organism>
<evidence type="ECO:0000313" key="2">
    <source>
        <dbReference type="EMBL" id="QEF99652.1"/>
    </source>
</evidence>
<evidence type="ECO:0000313" key="3">
    <source>
        <dbReference type="Proteomes" id="UP000321353"/>
    </source>
</evidence>
<dbReference type="GO" id="GO:0019441">
    <property type="term" value="P:L-tryptophan catabolic process to kynurenine"/>
    <property type="evidence" value="ECO:0007669"/>
    <property type="project" value="InterPro"/>
</dbReference>
<protein>
    <submittedName>
        <fullName evidence="2">Kynurenine formamidase</fullName>
        <ecNumber evidence="2">3.5.1.9</ecNumber>
    </submittedName>
</protein>
<dbReference type="KEGG" id="smam:Mal15_37180"/>
<dbReference type="EC" id="3.5.1.9" evidence="2"/>
<dbReference type="AlphaFoldDB" id="A0A5B9MEG1"/>
<keyword evidence="1" id="KW-0812">Transmembrane</keyword>
<dbReference type="GO" id="GO:0004061">
    <property type="term" value="F:arylformamidase activity"/>
    <property type="evidence" value="ECO:0007669"/>
    <property type="project" value="UniProtKB-EC"/>
</dbReference>
<keyword evidence="1" id="KW-0472">Membrane</keyword>
<keyword evidence="3" id="KW-1185">Reference proteome</keyword>
<feature type="transmembrane region" description="Helical" evidence="1">
    <location>
        <begin position="182"/>
        <end position="203"/>
    </location>
</feature>
<dbReference type="InterPro" id="IPR037175">
    <property type="entry name" value="KFase_sf"/>
</dbReference>
<evidence type="ECO:0000256" key="1">
    <source>
        <dbReference type="SAM" id="Phobius"/>
    </source>
</evidence>
<dbReference type="SUPFAM" id="SSF102198">
    <property type="entry name" value="Putative cyclase"/>
    <property type="match status" value="1"/>
</dbReference>
<dbReference type="Gene3D" id="3.50.30.50">
    <property type="entry name" value="Putative cyclase"/>
    <property type="match status" value="1"/>
</dbReference>
<keyword evidence="1" id="KW-1133">Transmembrane helix</keyword>
<dbReference type="Proteomes" id="UP000321353">
    <property type="component" value="Chromosome"/>
</dbReference>
<accession>A0A5B9MEG1</accession>
<proteinExistence type="predicted"/>
<name>A0A5B9MEG1_9BACT</name>